<evidence type="ECO:0000256" key="1">
    <source>
        <dbReference type="SAM" id="Phobius"/>
    </source>
</evidence>
<dbReference type="InterPro" id="IPR029058">
    <property type="entry name" value="AB_hydrolase_fold"/>
</dbReference>
<feature type="transmembrane region" description="Helical" evidence="1">
    <location>
        <begin position="103"/>
        <end position="121"/>
    </location>
</feature>
<dbReference type="GO" id="GO:0047746">
    <property type="term" value="F:chlorophyllase activity"/>
    <property type="evidence" value="ECO:0007669"/>
    <property type="project" value="TreeGrafter"/>
</dbReference>
<feature type="transmembrane region" description="Helical" evidence="1">
    <location>
        <begin position="162"/>
        <end position="180"/>
    </location>
</feature>
<sequence length="750" mass="84948">MEVFRRVFHSDSSVIGSRLETHKRDRWWKRRVKRTAENDRGLAGMTLGMFAASTAACIIAASATPTGLGLFLDLLLYISAHTAAFALVTAVVSVLLSFMYIPLPRVVFSASLFAAGLAYYIQEEASLGGTFIVYSTGAFMISAYMLGIVFQVWMGHRPPVKKLLFSAVPILWFAALFLYHPEIPQFQAPSTFEGNDYIQPLSMEDPGEPGEYAVETLHYGSGEDLHRPHFGDETDITSPSVDASLWFEEGEWEPWRTRFWGYDETSFPLNGSMWMPEGDGPFPVVLIAHGNHRMEHFSDDGYAYLGEHLASRGYAVVSLDQNMVNYSNWTGSPDENMRLRAWLFMQHLLQLHKWADGEENTVFAEKLDMQRVSLIGHSRGGQAIAMVTDRDRFFENDPSLAGMEEIGIEALIALAPTDQQVDDQRAVPRNVDFLTLHGARDGDVNNFRGERLYTRTSWDDSRRYIKSAVYMADANHSQFNTSWGRKDVRLPGALFLTTRQMMAAEEQRKAANVYITSFLEASLRDSAVHETLFRDARYGAEWLPETQYITRYENSSYTSILDFSREREPDEFSEPVEVSAEGFTEWESGSAVDRSDNRKAPDGLLFEWDSSSEFRVGLDEAYAEELAESDPDYFVLSIAQRDKEVPGETDPELTILYTFESGAVIEQPVEQFYDIAASVWTQYTRFPFLEEDFRDGKYEEAVEPVSAAYLLPLDQLEEGEGTALENLESIAVAFEQNGRIMIDQFGFMQE</sequence>
<accession>A0A2P6MEY7</accession>
<keyword evidence="3" id="KW-1185">Reference proteome</keyword>
<feature type="transmembrane region" description="Helical" evidence="1">
    <location>
        <begin position="127"/>
        <end position="150"/>
    </location>
</feature>
<feature type="transmembrane region" description="Helical" evidence="1">
    <location>
        <begin position="41"/>
        <end position="62"/>
    </location>
</feature>
<dbReference type="Pfam" id="PF07224">
    <property type="entry name" value="Chlorophyllase"/>
    <property type="match status" value="1"/>
</dbReference>
<dbReference type="OrthoDB" id="9808543at2"/>
<dbReference type="PANTHER" id="PTHR33428:SF2">
    <property type="entry name" value="CHLOROPHYLLASE-2"/>
    <property type="match status" value="1"/>
</dbReference>
<organism evidence="2 3">
    <name type="scientific">Alkalicoccus urumqiensis</name>
    <name type="common">Bacillus urumqiensis</name>
    <dbReference type="NCBI Taxonomy" id="1548213"/>
    <lineage>
        <taxon>Bacteria</taxon>
        <taxon>Bacillati</taxon>
        <taxon>Bacillota</taxon>
        <taxon>Bacilli</taxon>
        <taxon>Bacillales</taxon>
        <taxon>Bacillaceae</taxon>
        <taxon>Alkalicoccus</taxon>
    </lineage>
</organism>
<protein>
    <recommendedName>
        <fullName evidence="4">Alpha/beta hydrolase</fullName>
    </recommendedName>
</protein>
<gene>
    <name evidence="2" type="ORF">C6I21_12940</name>
</gene>
<evidence type="ECO:0000313" key="2">
    <source>
        <dbReference type="EMBL" id="PRO64810.1"/>
    </source>
</evidence>
<dbReference type="InterPro" id="IPR017395">
    <property type="entry name" value="Chlorophyllase-like"/>
</dbReference>
<reference evidence="2 3" key="1">
    <citation type="submission" date="2018-03" db="EMBL/GenBank/DDBJ databases">
        <title>Bacillus urumqiensis sp. nov., a moderately haloalkaliphilic bacterium isolated from a salt lake.</title>
        <authorList>
            <person name="Zhao B."/>
            <person name="Liao Z."/>
        </authorList>
    </citation>
    <scope>NUCLEOTIDE SEQUENCE [LARGE SCALE GENOMIC DNA]</scope>
    <source>
        <strain evidence="2 3">BZ-SZ-XJ18</strain>
    </source>
</reference>
<dbReference type="Gene3D" id="3.40.50.1820">
    <property type="entry name" value="alpha/beta hydrolase"/>
    <property type="match status" value="1"/>
</dbReference>
<dbReference type="EMBL" id="PVNS01000012">
    <property type="protein sequence ID" value="PRO64810.1"/>
    <property type="molecule type" value="Genomic_DNA"/>
</dbReference>
<dbReference type="AlphaFoldDB" id="A0A2P6MEY7"/>
<dbReference type="SUPFAM" id="SSF53474">
    <property type="entry name" value="alpha/beta-Hydrolases"/>
    <property type="match status" value="1"/>
</dbReference>
<evidence type="ECO:0008006" key="4">
    <source>
        <dbReference type="Google" id="ProtNLM"/>
    </source>
</evidence>
<keyword evidence="1" id="KW-0472">Membrane</keyword>
<keyword evidence="1" id="KW-0812">Transmembrane</keyword>
<dbReference type="Proteomes" id="UP000243650">
    <property type="component" value="Unassembled WGS sequence"/>
</dbReference>
<name>A0A2P6MEY7_ALKUR</name>
<dbReference type="PANTHER" id="PTHR33428">
    <property type="entry name" value="CHLOROPHYLLASE-2, CHLOROPLASTIC"/>
    <property type="match status" value="1"/>
</dbReference>
<evidence type="ECO:0000313" key="3">
    <source>
        <dbReference type="Proteomes" id="UP000243650"/>
    </source>
</evidence>
<feature type="transmembrane region" description="Helical" evidence="1">
    <location>
        <begin position="74"/>
        <end position="96"/>
    </location>
</feature>
<keyword evidence="1" id="KW-1133">Transmembrane helix</keyword>
<dbReference type="GO" id="GO:0015996">
    <property type="term" value="P:chlorophyll catabolic process"/>
    <property type="evidence" value="ECO:0007669"/>
    <property type="project" value="TreeGrafter"/>
</dbReference>
<comment type="caution">
    <text evidence="2">The sequence shown here is derived from an EMBL/GenBank/DDBJ whole genome shotgun (WGS) entry which is preliminary data.</text>
</comment>
<proteinExistence type="predicted"/>